<feature type="transmembrane region" description="Helical" evidence="6">
    <location>
        <begin position="75"/>
        <end position="95"/>
    </location>
</feature>
<evidence type="ECO:0000313" key="8">
    <source>
        <dbReference type="EMBL" id="GFF31143.1"/>
    </source>
</evidence>
<evidence type="ECO:0000256" key="3">
    <source>
        <dbReference type="ARBA" id="ARBA00022989"/>
    </source>
</evidence>
<keyword evidence="2 6" id="KW-0812">Transmembrane</keyword>
<evidence type="ECO:0000256" key="1">
    <source>
        <dbReference type="ARBA" id="ARBA00004141"/>
    </source>
</evidence>
<gene>
    <name evidence="9" type="ORF">Aud_008951</name>
    <name evidence="8" type="ORF">IFM46972_03139</name>
</gene>
<evidence type="ECO:0000256" key="4">
    <source>
        <dbReference type="ARBA" id="ARBA00023136"/>
    </source>
</evidence>
<dbReference type="AlphaFoldDB" id="A0A8H3RSV0"/>
<feature type="region of interest" description="Disordered" evidence="5">
    <location>
        <begin position="1"/>
        <end position="32"/>
    </location>
</feature>
<dbReference type="RefSeq" id="XP_043149751.1">
    <property type="nucleotide sequence ID" value="XM_043293816.1"/>
</dbReference>
<dbReference type="GeneID" id="66996428"/>
<dbReference type="Pfam" id="PF07690">
    <property type="entry name" value="MFS_1"/>
    <property type="match status" value="1"/>
</dbReference>
<name>A0A8H3RSV0_9EURO</name>
<keyword evidence="4 6" id="KW-0472">Membrane</keyword>
<dbReference type="Proteomes" id="UP000465221">
    <property type="component" value="Unassembled WGS sequence"/>
</dbReference>
<dbReference type="Proteomes" id="UP000036893">
    <property type="component" value="Unassembled WGS sequence"/>
</dbReference>
<feature type="transmembrane region" description="Helical" evidence="6">
    <location>
        <begin position="135"/>
        <end position="153"/>
    </location>
</feature>
<evidence type="ECO:0000256" key="2">
    <source>
        <dbReference type="ARBA" id="ARBA00022692"/>
    </source>
</evidence>
<feature type="transmembrane region" description="Helical" evidence="6">
    <location>
        <begin position="165"/>
        <end position="183"/>
    </location>
</feature>
<dbReference type="GO" id="GO:0005886">
    <property type="term" value="C:plasma membrane"/>
    <property type="evidence" value="ECO:0007669"/>
    <property type="project" value="TreeGrafter"/>
</dbReference>
<evidence type="ECO:0000256" key="6">
    <source>
        <dbReference type="SAM" id="Phobius"/>
    </source>
</evidence>
<feature type="transmembrane region" description="Helical" evidence="6">
    <location>
        <begin position="40"/>
        <end position="63"/>
    </location>
</feature>
<feature type="transmembrane region" description="Helical" evidence="6">
    <location>
        <begin position="296"/>
        <end position="321"/>
    </location>
</feature>
<dbReference type="PANTHER" id="PTHR23501:SF94">
    <property type="entry name" value="MAJOR FACILITATOR SUPERFAMILY (MFS) PROFILE DOMAIN-CONTAINING PROTEIN"/>
    <property type="match status" value="1"/>
</dbReference>
<feature type="transmembrane region" description="Helical" evidence="6">
    <location>
        <begin position="107"/>
        <end position="129"/>
    </location>
</feature>
<feature type="transmembrane region" description="Helical" evidence="6">
    <location>
        <begin position="392"/>
        <end position="421"/>
    </location>
</feature>
<proteinExistence type="predicted"/>
<organism evidence="8 10">
    <name type="scientific">Aspergillus udagawae</name>
    <dbReference type="NCBI Taxonomy" id="91492"/>
    <lineage>
        <taxon>Eukaryota</taxon>
        <taxon>Fungi</taxon>
        <taxon>Dikarya</taxon>
        <taxon>Ascomycota</taxon>
        <taxon>Pezizomycotina</taxon>
        <taxon>Eurotiomycetes</taxon>
        <taxon>Eurotiomycetidae</taxon>
        <taxon>Eurotiales</taxon>
        <taxon>Aspergillaceae</taxon>
        <taxon>Aspergillus</taxon>
        <taxon>Aspergillus subgen. Fumigati</taxon>
    </lineage>
</organism>
<evidence type="ECO:0000313" key="9">
    <source>
        <dbReference type="EMBL" id="GIC92485.1"/>
    </source>
</evidence>
<reference evidence="8 10" key="2">
    <citation type="submission" date="2020-01" db="EMBL/GenBank/DDBJ databases">
        <title>Draft genome sequence of Aspergillus udagawae IFM 46972.</title>
        <authorList>
            <person name="Takahashi H."/>
            <person name="Yaguchi T."/>
        </authorList>
    </citation>
    <scope>NUCLEOTIDE SEQUENCE [LARGE SCALE GENOMIC DNA]</scope>
    <source>
        <strain evidence="8 10">IFM 46972</strain>
    </source>
</reference>
<dbReference type="PROSITE" id="PS50850">
    <property type="entry name" value="MFS"/>
    <property type="match status" value="1"/>
</dbReference>
<dbReference type="PANTHER" id="PTHR23501">
    <property type="entry name" value="MAJOR FACILITATOR SUPERFAMILY"/>
    <property type="match status" value="1"/>
</dbReference>
<dbReference type="SUPFAM" id="SSF103473">
    <property type="entry name" value="MFS general substrate transporter"/>
    <property type="match status" value="1"/>
</dbReference>
<reference evidence="9" key="1">
    <citation type="journal article" date="2015" name="Genome Announc.">
        <title>Draft Genome Sequence of the Pathogenic Filamentous Fungus Aspergillus udagawae Strain IFM 46973T.</title>
        <authorList>
            <person name="Kusuya Y."/>
            <person name="Takahashi-Nakaguchi A."/>
            <person name="Takahashi H."/>
            <person name="Yaguchi T."/>
        </authorList>
    </citation>
    <scope>NUCLEOTIDE SEQUENCE</scope>
    <source>
        <strain evidence="9">IFM 46973</strain>
    </source>
</reference>
<keyword evidence="3 6" id="KW-1133">Transmembrane helix</keyword>
<accession>A0A8H3RSV0</accession>
<dbReference type="EMBL" id="BLKC01000016">
    <property type="protein sequence ID" value="GFF31143.1"/>
    <property type="molecule type" value="Genomic_DNA"/>
</dbReference>
<comment type="caution">
    <text evidence="8">The sequence shown here is derived from an EMBL/GenBank/DDBJ whole genome shotgun (WGS) entry which is preliminary data.</text>
</comment>
<feature type="transmembrane region" description="Helical" evidence="6">
    <location>
        <begin position="428"/>
        <end position="452"/>
    </location>
</feature>
<sequence length="554" mass="59113">MSVLSPARNDLSEKERASAIVTRQAQPPPDAWSPTRQNYIAIWSLSIISMVVGLDTTILIPALPTIAEDLNATAIQAFWCATSYVLSCTVCQLFIASLSHIFGRCELLLISELLFAAGTAIVCSAHGIVQLLVGRSIQGIGGGGIVALVQVVFTDIIPLRHRPKYLGYLQVASALGTISGPLVGGAVSQYSTWRWIFYINFPFCLGGLITLPLGLKFQKFETSFVSRLLLIDWFGGFLFTASATSFLMALSWGGVQFPWGSFHTLVPLIVGLVGVGVALVWEAYGTKEPFLKLSVFNSWSAAAAQICSFAQGFLLLGQLYYIPFYFEGVKGMSPILTGVALIPRTFTNIPIATITGIMITKLGRFRWAVWSGWILSTIGSGLLILFDVHTPTAAWVIILLVNGLGQGLLLASLNVAVLAIAAGKNPGFAVATYTFTRFLGMSFGIAVGGTIFQNALSQYLAHQGIDTAIAQNAEAYIIELSSEAVSADYKAKVVYAYAQAFRCVFIALAAVSAIATALGFCIASFPLGKKTPSVPVSVPAPPPEGGPEKTQAEV</sequence>
<feature type="transmembrane region" description="Helical" evidence="6">
    <location>
        <begin position="229"/>
        <end position="252"/>
    </location>
</feature>
<protein>
    <submittedName>
        <fullName evidence="8">Uncharacterized MFS-type transporter C1399.02</fullName>
    </submittedName>
</protein>
<dbReference type="PRINTS" id="PR01036">
    <property type="entry name" value="TCRTETB"/>
</dbReference>
<comment type="subcellular location">
    <subcellularLocation>
        <location evidence="1">Membrane</location>
        <topology evidence="1">Multi-pass membrane protein</topology>
    </subcellularLocation>
</comment>
<dbReference type="InterPro" id="IPR011701">
    <property type="entry name" value="MFS"/>
</dbReference>
<evidence type="ECO:0000259" key="7">
    <source>
        <dbReference type="PROSITE" id="PS50850"/>
    </source>
</evidence>
<dbReference type="EMBL" id="BBXM02000007">
    <property type="protein sequence ID" value="GIC92485.1"/>
    <property type="molecule type" value="Genomic_DNA"/>
</dbReference>
<evidence type="ECO:0000313" key="10">
    <source>
        <dbReference type="Proteomes" id="UP000465221"/>
    </source>
</evidence>
<feature type="transmembrane region" description="Helical" evidence="6">
    <location>
        <begin position="367"/>
        <end position="386"/>
    </location>
</feature>
<feature type="transmembrane region" description="Helical" evidence="6">
    <location>
        <begin position="264"/>
        <end position="284"/>
    </location>
</feature>
<dbReference type="Gene3D" id="1.20.1720.10">
    <property type="entry name" value="Multidrug resistance protein D"/>
    <property type="match status" value="1"/>
</dbReference>
<feature type="transmembrane region" description="Helical" evidence="6">
    <location>
        <begin position="499"/>
        <end position="523"/>
    </location>
</feature>
<dbReference type="InterPro" id="IPR020846">
    <property type="entry name" value="MFS_dom"/>
</dbReference>
<dbReference type="Gene3D" id="1.20.1250.20">
    <property type="entry name" value="MFS general substrate transporter like domains"/>
    <property type="match status" value="1"/>
</dbReference>
<reference evidence="9" key="3">
    <citation type="submission" date="2021-01" db="EMBL/GenBank/DDBJ databases">
        <title>Pan-genome distribution and transcriptional activeness of fungal secondary metabolism genes in Aspergillus section Fumigati.</title>
        <authorList>
            <person name="Takahashi H."/>
            <person name="Umemura M."/>
            <person name="Ninomiya A."/>
            <person name="Kusuya Y."/>
            <person name="Urayama S."/>
            <person name="Shimizu M."/>
            <person name="Watanabe A."/>
            <person name="Kamei K."/>
            <person name="Yaguchi T."/>
            <person name="Hagiwara D."/>
        </authorList>
    </citation>
    <scope>NUCLEOTIDE SEQUENCE</scope>
    <source>
        <strain evidence="9">IFM 46973</strain>
    </source>
</reference>
<feature type="transmembrane region" description="Helical" evidence="6">
    <location>
        <begin position="341"/>
        <end position="360"/>
    </location>
</feature>
<dbReference type="InterPro" id="IPR036259">
    <property type="entry name" value="MFS_trans_sf"/>
</dbReference>
<dbReference type="GO" id="GO:0022857">
    <property type="term" value="F:transmembrane transporter activity"/>
    <property type="evidence" value="ECO:0007669"/>
    <property type="project" value="InterPro"/>
</dbReference>
<feature type="domain" description="Major facilitator superfamily (MFS) profile" evidence="7">
    <location>
        <begin position="41"/>
        <end position="527"/>
    </location>
</feature>
<evidence type="ECO:0000256" key="5">
    <source>
        <dbReference type="SAM" id="MobiDB-lite"/>
    </source>
</evidence>
<feature type="transmembrane region" description="Helical" evidence="6">
    <location>
        <begin position="195"/>
        <end position="217"/>
    </location>
</feature>